<dbReference type="EMBL" id="CP047591">
    <property type="protein sequence ID" value="QHI72944.1"/>
    <property type="molecule type" value="Genomic_DNA"/>
</dbReference>
<keyword evidence="1" id="KW-0489">Methyltransferase</keyword>
<dbReference type="GO" id="GO:0008168">
    <property type="term" value="F:methyltransferase activity"/>
    <property type="evidence" value="ECO:0007669"/>
    <property type="project" value="UniProtKB-KW"/>
</dbReference>
<keyword evidence="1" id="KW-0808">Transferase</keyword>
<protein>
    <submittedName>
        <fullName evidence="1">[dimethylamine--corrinoid protein] Co-methyltransferase</fullName>
    </submittedName>
</protein>
<dbReference type="Proteomes" id="UP000463883">
    <property type="component" value="Chromosome"/>
</dbReference>
<accession>A0A6P1MJW0</accession>
<proteinExistence type="predicted"/>
<sequence length="352" mass="38122">MSEQKKFFTRMGDGSIVYMTEEEIRADIKEGIEDAVRRGKIDPLTDAETEHLYEIVTMPGNIVGVTPGMEVVSSNDSGSDKINTKCGIPTSRDTNSMIHERVLGADSVDIGYSDYNYKTVKGVAKREATILKQALGRCTMPLFYGAMPNLGFYTKPDGPVDNWAVLLPEGKIQEAMAAQEEAVDHAVRDIVYVAEQMNDVGADGFMLDTSGAAGDADFLVSLKATEIIREKFPEMPVEIGMAGEFVLGMHGKLKYNGQRLAGLYPHKQVKLVEEAGASIFGVVVNTNCNKSFPWNIARVCTFVKACTDVANIPVHANAGMGVCGIPMCENLPADVVSRADKALIEIGKIDGL</sequence>
<organism evidence="1 2">
    <name type="scientific">Aminipila terrae</name>
    <dbReference type="NCBI Taxonomy" id="2697030"/>
    <lineage>
        <taxon>Bacteria</taxon>
        <taxon>Bacillati</taxon>
        <taxon>Bacillota</taxon>
        <taxon>Clostridia</taxon>
        <taxon>Peptostreptococcales</taxon>
        <taxon>Anaerovoracaceae</taxon>
        <taxon>Aminipila</taxon>
    </lineage>
</organism>
<gene>
    <name evidence="1" type="ORF">Ami3637_11500</name>
</gene>
<dbReference type="AlphaFoldDB" id="A0A6P1MJW0"/>
<dbReference type="GO" id="GO:0032259">
    <property type="term" value="P:methylation"/>
    <property type="evidence" value="ECO:0007669"/>
    <property type="project" value="UniProtKB-KW"/>
</dbReference>
<dbReference type="GO" id="GO:0015948">
    <property type="term" value="P:methanogenesis"/>
    <property type="evidence" value="ECO:0007669"/>
    <property type="project" value="InterPro"/>
</dbReference>
<keyword evidence="2" id="KW-1185">Reference proteome</keyword>
<dbReference type="KEGG" id="amic:Ami3637_11500"/>
<reference evidence="1 2" key="1">
    <citation type="submission" date="2020-01" db="EMBL/GenBank/DDBJ databases">
        <title>Genomic analysis of Aminipila sp. CBA3637.</title>
        <authorList>
            <person name="Kim Y.B."/>
            <person name="Roh S.W."/>
        </authorList>
    </citation>
    <scope>NUCLEOTIDE SEQUENCE [LARGE SCALE GENOMIC DNA]</scope>
    <source>
        <strain evidence="1 2">CBA3637</strain>
    </source>
</reference>
<dbReference type="InterPro" id="IPR012653">
    <property type="entry name" value="Dimeth_MeTrfase_MtbB"/>
</dbReference>
<evidence type="ECO:0000313" key="2">
    <source>
        <dbReference type="Proteomes" id="UP000463883"/>
    </source>
</evidence>
<name>A0A6P1MJW0_9FIRM</name>
<evidence type="ECO:0000313" key="1">
    <source>
        <dbReference type="EMBL" id="QHI72944.1"/>
    </source>
</evidence>
<dbReference type="Pfam" id="PF09505">
    <property type="entry name" value="Dimeth_Pyl"/>
    <property type="match status" value="1"/>
</dbReference>